<dbReference type="InterPro" id="IPR015269">
    <property type="entry name" value="UPF0029_Impact_C"/>
</dbReference>
<sequence length="201" mass="21661">MSADLTPFTTLAGPAERAAVIGGSDFLTYAERTDTPDDALAFVARIRARHPDATHVCWAYRLRGAYRWADDGEPGGTAGAPILRAIEGQGVDRVSVAVVRYYGGTKLGTGGLARAYGGEAAETLRTAARETVRPRVPARATVPFDQVSALYHLLTQYDVARGEEVYTERGLSLTLDLYPDDVDPFRQALTDATRGTGQLKD</sequence>
<organism evidence="4 5">
    <name type="scientific">Deinococcus maricopensis (strain DSM 21211 / LMG 22137 / NRRL B-23946 / LB-34)</name>
    <dbReference type="NCBI Taxonomy" id="709986"/>
    <lineage>
        <taxon>Bacteria</taxon>
        <taxon>Thermotogati</taxon>
        <taxon>Deinococcota</taxon>
        <taxon>Deinococci</taxon>
        <taxon>Deinococcales</taxon>
        <taxon>Deinococcaceae</taxon>
        <taxon>Deinococcus</taxon>
    </lineage>
</organism>
<dbReference type="GO" id="GO:0005737">
    <property type="term" value="C:cytoplasm"/>
    <property type="evidence" value="ECO:0007669"/>
    <property type="project" value="TreeGrafter"/>
</dbReference>
<feature type="domain" description="Impact N-terminal" evidence="2">
    <location>
        <begin position="23"/>
        <end position="123"/>
    </location>
</feature>
<evidence type="ECO:0000259" key="3">
    <source>
        <dbReference type="Pfam" id="PF09186"/>
    </source>
</evidence>
<keyword evidence="5" id="KW-1185">Reference proteome</keyword>
<dbReference type="InterPro" id="IPR023582">
    <property type="entry name" value="Impact"/>
</dbReference>
<dbReference type="EMBL" id="CP002454">
    <property type="protein sequence ID" value="ADV68716.1"/>
    <property type="molecule type" value="Genomic_DNA"/>
</dbReference>
<dbReference type="AlphaFoldDB" id="E8UC55"/>
<evidence type="ECO:0000313" key="5">
    <source>
        <dbReference type="Proteomes" id="UP000008635"/>
    </source>
</evidence>
<dbReference type="OrthoDB" id="9813771at2"/>
<dbReference type="GO" id="GO:0006446">
    <property type="term" value="P:regulation of translational initiation"/>
    <property type="evidence" value="ECO:0007669"/>
    <property type="project" value="TreeGrafter"/>
</dbReference>
<dbReference type="InterPro" id="IPR035647">
    <property type="entry name" value="EFG_III/V"/>
</dbReference>
<dbReference type="Pfam" id="PF01205">
    <property type="entry name" value="Impact_N"/>
    <property type="match status" value="1"/>
</dbReference>
<dbReference type="Pfam" id="PF09186">
    <property type="entry name" value="DUF1949"/>
    <property type="match status" value="1"/>
</dbReference>
<evidence type="ECO:0000259" key="2">
    <source>
        <dbReference type="Pfam" id="PF01205"/>
    </source>
</evidence>
<feature type="domain" description="UPF0029" evidence="3">
    <location>
        <begin position="141"/>
        <end position="195"/>
    </location>
</feature>
<dbReference type="Gene3D" id="3.30.70.240">
    <property type="match status" value="1"/>
</dbReference>
<dbReference type="InterPro" id="IPR001498">
    <property type="entry name" value="Impact_N"/>
</dbReference>
<dbReference type="KEGG" id="dmr:Deima_3087"/>
<dbReference type="SUPFAM" id="SSF54211">
    <property type="entry name" value="Ribosomal protein S5 domain 2-like"/>
    <property type="match status" value="1"/>
</dbReference>
<protein>
    <submittedName>
        <fullName evidence="4">Uncharacterized protein family UPF0029, Impact, N-terminal protein</fullName>
    </submittedName>
</protein>
<dbReference type="STRING" id="709986.Deima_3087"/>
<dbReference type="InterPro" id="IPR036956">
    <property type="entry name" value="Impact_N_sf"/>
</dbReference>
<gene>
    <name evidence="4" type="ordered locus">Deima_3087</name>
</gene>
<reference evidence="5" key="2">
    <citation type="submission" date="2011-01" db="EMBL/GenBank/DDBJ databases">
        <title>The complete genome of Deinococcus maricopensis DSM 21211.</title>
        <authorList>
            <consortium name="US DOE Joint Genome Institute (JGI-PGF)"/>
            <person name="Lucas S."/>
            <person name="Copeland A."/>
            <person name="Lapidus A."/>
            <person name="Goodwin L."/>
            <person name="Pitluck S."/>
            <person name="Kyrpides N."/>
            <person name="Mavromatis K."/>
            <person name="Pagani I."/>
            <person name="Ivanova N."/>
            <person name="Ovchinnikova G."/>
            <person name="Zeytun A."/>
            <person name="Detter J.C."/>
            <person name="Han C."/>
            <person name="Land M."/>
            <person name="Hauser L."/>
            <person name="Markowitz V."/>
            <person name="Cheng J.-F."/>
            <person name="Hugenholtz P."/>
            <person name="Woyke T."/>
            <person name="Wu D."/>
            <person name="Pukall R."/>
            <person name="Gehrich-Schroeter G."/>
            <person name="Brambilla E."/>
            <person name="Klenk H.-P."/>
            <person name="Eisen J.A."/>
        </authorList>
    </citation>
    <scope>NUCLEOTIDE SEQUENCE [LARGE SCALE GENOMIC DNA]</scope>
    <source>
        <strain evidence="5">DSM 21211 / LMG 22137 / NRRL B-23946 / LB-34</strain>
    </source>
</reference>
<dbReference type="SUPFAM" id="SSF54980">
    <property type="entry name" value="EF-G C-terminal domain-like"/>
    <property type="match status" value="1"/>
</dbReference>
<dbReference type="PANTHER" id="PTHR16301:SF20">
    <property type="entry name" value="IMPACT FAMILY MEMBER YIGZ"/>
    <property type="match status" value="1"/>
</dbReference>
<name>E8UC55_DEIML</name>
<evidence type="ECO:0000313" key="4">
    <source>
        <dbReference type="EMBL" id="ADV68716.1"/>
    </source>
</evidence>
<comment type="similarity">
    <text evidence="1">Belongs to the IMPACT family.</text>
</comment>
<dbReference type="Gene3D" id="3.30.230.30">
    <property type="entry name" value="Impact, N-terminal domain"/>
    <property type="match status" value="1"/>
</dbReference>
<evidence type="ECO:0000256" key="1">
    <source>
        <dbReference type="ARBA" id="ARBA00007665"/>
    </source>
</evidence>
<dbReference type="RefSeq" id="WP_013558219.1">
    <property type="nucleotide sequence ID" value="NC_014958.1"/>
</dbReference>
<dbReference type="Proteomes" id="UP000008635">
    <property type="component" value="Chromosome"/>
</dbReference>
<dbReference type="InterPro" id="IPR020568">
    <property type="entry name" value="Ribosomal_Su5_D2-typ_SF"/>
</dbReference>
<accession>E8UC55</accession>
<reference evidence="4 5" key="1">
    <citation type="journal article" date="2011" name="Stand. Genomic Sci.">
        <title>Complete genome sequence of Deinococcus maricopensis type strain (LB-34).</title>
        <authorList>
            <person name="Pukall R."/>
            <person name="Zeytun A."/>
            <person name="Lucas S."/>
            <person name="Lapidus A."/>
            <person name="Hammon N."/>
            <person name="Deshpande S."/>
            <person name="Nolan M."/>
            <person name="Cheng J.F."/>
            <person name="Pitluck S."/>
            <person name="Liolios K."/>
            <person name="Pagani I."/>
            <person name="Mikhailova N."/>
            <person name="Ivanova N."/>
            <person name="Mavromatis K."/>
            <person name="Pati A."/>
            <person name="Tapia R."/>
            <person name="Han C."/>
            <person name="Goodwin L."/>
            <person name="Chen A."/>
            <person name="Palaniappan K."/>
            <person name="Land M."/>
            <person name="Hauser L."/>
            <person name="Chang Y.J."/>
            <person name="Jeffries C.D."/>
            <person name="Brambilla E.M."/>
            <person name="Rohde M."/>
            <person name="Goker M."/>
            <person name="Detter J.C."/>
            <person name="Woyke T."/>
            <person name="Bristow J."/>
            <person name="Eisen J.A."/>
            <person name="Markowitz V."/>
            <person name="Hugenholtz P."/>
            <person name="Kyrpides N.C."/>
            <person name="Klenk H.P."/>
        </authorList>
    </citation>
    <scope>NUCLEOTIDE SEQUENCE [LARGE SCALE GENOMIC DNA]</scope>
    <source>
        <strain evidence="5">DSM 21211 / LMG 22137 / NRRL B-23946 / LB-34</strain>
    </source>
</reference>
<dbReference type="HOGENOM" id="CLU_083552_3_1_0"/>
<proteinExistence type="inferred from homology"/>
<dbReference type="eggNOG" id="COG1739">
    <property type="taxonomic scope" value="Bacteria"/>
</dbReference>
<dbReference type="PANTHER" id="PTHR16301">
    <property type="entry name" value="IMPACT-RELATED"/>
    <property type="match status" value="1"/>
</dbReference>